<gene>
    <name evidence="1" type="primary">ORF54947</name>
</gene>
<reference evidence="1" key="1">
    <citation type="submission" date="2014-12" db="EMBL/GenBank/DDBJ databases">
        <title>Insight into the proteome of Arion vulgaris.</title>
        <authorList>
            <person name="Aradska J."/>
            <person name="Bulat T."/>
            <person name="Smidak R."/>
            <person name="Sarate P."/>
            <person name="Gangsoo J."/>
            <person name="Sialana F."/>
            <person name="Bilban M."/>
            <person name="Lubec G."/>
        </authorList>
    </citation>
    <scope>NUCLEOTIDE SEQUENCE</scope>
    <source>
        <tissue evidence="1">Skin</tissue>
    </source>
</reference>
<dbReference type="EMBL" id="HACG01018552">
    <property type="protein sequence ID" value="CEK65417.1"/>
    <property type="molecule type" value="Transcribed_RNA"/>
</dbReference>
<feature type="non-terminal residue" evidence="1">
    <location>
        <position position="1"/>
    </location>
</feature>
<dbReference type="AlphaFoldDB" id="A0A0B6ZAL0"/>
<sequence>HQSCIQSPSPVYTRYIISPGENLILNKHGHMNTTTCSVILNLQMFFYYQQKLAHNQIDIHSTHSMCNYDTRTYHSI</sequence>
<accession>A0A0B6ZAL0</accession>
<name>A0A0B6ZAL0_9EUPU</name>
<protein>
    <submittedName>
        <fullName evidence="1">Uncharacterized protein</fullName>
    </submittedName>
</protein>
<evidence type="ECO:0000313" key="1">
    <source>
        <dbReference type="EMBL" id="CEK65417.1"/>
    </source>
</evidence>
<organism evidence="1">
    <name type="scientific">Arion vulgaris</name>
    <dbReference type="NCBI Taxonomy" id="1028688"/>
    <lineage>
        <taxon>Eukaryota</taxon>
        <taxon>Metazoa</taxon>
        <taxon>Spiralia</taxon>
        <taxon>Lophotrochozoa</taxon>
        <taxon>Mollusca</taxon>
        <taxon>Gastropoda</taxon>
        <taxon>Heterobranchia</taxon>
        <taxon>Euthyneura</taxon>
        <taxon>Panpulmonata</taxon>
        <taxon>Eupulmonata</taxon>
        <taxon>Stylommatophora</taxon>
        <taxon>Helicina</taxon>
        <taxon>Arionoidea</taxon>
        <taxon>Arionidae</taxon>
        <taxon>Arion</taxon>
    </lineage>
</organism>
<proteinExistence type="predicted"/>